<dbReference type="Pfam" id="PF13372">
    <property type="entry name" value="Alginate_exp"/>
    <property type="match status" value="1"/>
</dbReference>
<reference evidence="3 4" key="1">
    <citation type="submission" date="2019-08" db="EMBL/GenBank/DDBJ databases">
        <authorList>
            <person name="Liang Q."/>
        </authorList>
    </citation>
    <scope>NUCLEOTIDE SEQUENCE [LARGE SCALE GENOMIC DNA]</scope>
    <source>
        <strain evidence="3 4">V1718</strain>
    </source>
</reference>
<accession>A0A5B8XYS1</accession>
<sequence length="423" mass="46491">MKNTHLLFVVLGLLLSTDLAAETLPSVTRDEVAEPVLKVHASLRPRLELRTGHLFGEEAADVLYGPKVDSMDLFSQQSRVGVSLNHGQVHSRATVQFAQVWGAPVNAQLHPFPIQLYEGFIDYAFLPNLKLQAGRFEIAYGEERVLGSVGWSQVGRTWDGLRLKVGFGEDHFVHVFGARHIDGGAGTEALVGDAYLSGVYSRFGKLGPVAELDIYALADTHFSDFDTDAAHQEMLFTFGVRSKTVVNAWDLVVEGAIQGGTRCLRDVDGACLTESQDAFAWFAEAQSGYKFGQTRTFVGGSVASGDNPDTETNEAFDQLYPTGHAHVGWMDFFPRSNIVDIYAGVNTKFEWMSFTLKLHEFQRLEPEMVRLGNELDFQLTLPLTDSVAVDAGMGLFLAAEGMSATEEASGLATWTFASMRWAF</sequence>
<dbReference type="Proteomes" id="UP000321595">
    <property type="component" value="Chromosome"/>
</dbReference>
<evidence type="ECO:0000313" key="3">
    <source>
        <dbReference type="EMBL" id="QED30118.1"/>
    </source>
</evidence>
<gene>
    <name evidence="3" type="ORF">FRD01_23360</name>
</gene>
<dbReference type="AlphaFoldDB" id="A0A5B8XYS1"/>
<keyword evidence="4" id="KW-1185">Reference proteome</keyword>
<protein>
    <recommendedName>
        <fullName evidence="2">Alginate export domain-containing protein</fullName>
    </recommendedName>
</protein>
<feature type="signal peptide" evidence="1">
    <location>
        <begin position="1"/>
        <end position="21"/>
    </location>
</feature>
<feature type="chain" id="PRO_5022964430" description="Alginate export domain-containing protein" evidence="1">
    <location>
        <begin position="22"/>
        <end position="423"/>
    </location>
</feature>
<keyword evidence="1" id="KW-0732">Signal</keyword>
<evidence type="ECO:0000313" key="4">
    <source>
        <dbReference type="Proteomes" id="UP000321595"/>
    </source>
</evidence>
<evidence type="ECO:0000256" key="1">
    <source>
        <dbReference type="SAM" id="SignalP"/>
    </source>
</evidence>
<dbReference type="EMBL" id="CP042467">
    <property type="protein sequence ID" value="QED30118.1"/>
    <property type="molecule type" value="Genomic_DNA"/>
</dbReference>
<feature type="domain" description="Alginate export" evidence="2">
    <location>
        <begin position="119"/>
        <end position="363"/>
    </location>
</feature>
<dbReference type="InterPro" id="IPR025388">
    <property type="entry name" value="Alginate_export_dom"/>
</dbReference>
<dbReference type="RefSeq" id="WP_146963522.1">
    <property type="nucleotide sequence ID" value="NZ_CP042467.1"/>
</dbReference>
<proteinExistence type="predicted"/>
<name>A0A5B8XYS1_9DELT</name>
<dbReference type="KEGG" id="bbae:FRD01_23360"/>
<organism evidence="3 4">
    <name type="scientific">Microvenator marinus</name>
    <dbReference type="NCBI Taxonomy" id="2600177"/>
    <lineage>
        <taxon>Bacteria</taxon>
        <taxon>Deltaproteobacteria</taxon>
        <taxon>Bradymonadales</taxon>
        <taxon>Microvenatoraceae</taxon>
        <taxon>Microvenator</taxon>
    </lineage>
</organism>
<dbReference type="OrthoDB" id="9764666at2"/>
<evidence type="ECO:0000259" key="2">
    <source>
        <dbReference type="Pfam" id="PF13372"/>
    </source>
</evidence>